<accession>A0AAE9CU21</accession>
<gene>
    <name evidence="2" type="ORF">L3Y34_010815</name>
</gene>
<dbReference type="EMBL" id="CP090896">
    <property type="protein sequence ID" value="ULT80510.1"/>
    <property type="molecule type" value="Genomic_DNA"/>
</dbReference>
<keyword evidence="1" id="KW-1133">Transmembrane helix</keyword>
<keyword evidence="1" id="KW-0812">Transmembrane</keyword>
<dbReference type="Proteomes" id="UP000827892">
    <property type="component" value="Chromosome X"/>
</dbReference>
<feature type="transmembrane region" description="Helical" evidence="1">
    <location>
        <begin position="20"/>
        <end position="39"/>
    </location>
</feature>
<evidence type="ECO:0000313" key="3">
    <source>
        <dbReference type="Proteomes" id="UP000827892"/>
    </source>
</evidence>
<evidence type="ECO:0000256" key="1">
    <source>
        <dbReference type="SAM" id="Phobius"/>
    </source>
</evidence>
<organism evidence="2 3">
    <name type="scientific">Caenorhabditis briggsae</name>
    <dbReference type="NCBI Taxonomy" id="6238"/>
    <lineage>
        <taxon>Eukaryota</taxon>
        <taxon>Metazoa</taxon>
        <taxon>Ecdysozoa</taxon>
        <taxon>Nematoda</taxon>
        <taxon>Chromadorea</taxon>
        <taxon>Rhabditida</taxon>
        <taxon>Rhabditina</taxon>
        <taxon>Rhabditomorpha</taxon>
        <taxon>Rhabditoidea</taxon>
        <taxon>Rhabditidae</taxon>
        <taxon>Peloderinae</taxon>
        <taxon>Caenorhabditis</taxon>
    </lineage>
</organism>
<keyword evidence="1" id="KW-0472">Membrane</keyword>
<reference evidence="2 3" key="1">
    <citation type="submission" date="2022-05" db="EMBL/GenBank/DDBJ databases">
        <title>Chromosome-level reference genomes for two strains of Caenorhabditis briggsae: an improved platform for comparative genomics.</title>
        <authorList>
            <person name="Stevens L."/>
            <person name="Andersen E.C."/>
        </authorList>
    </citation>
    <scope>NUCLEOTIDE SEQUENCE [LARGE SCALE GENOMIC DNA]</scope>
    <source>
        <strain evidence="2">QX1410_ONT</strain>
        <tissue evidence="2">Whole-organism</tissue>
    </source>
</reference>
<proteinExistence type="predicted"/>
<evidence type="ECO:0000313" key="2">
    <source>
        <dbReference type="EMBL" id="ULT80510.1"/>
    </source>
</evidence>
<dbReference type="AlphaFoldDB" id="A0AAE9CU21"/>
<sequence length="68" mass="7789">MVTLPFIVFRVAIDSRSIEMALLGVATLSVSIFVACYTRNQEDRRVRVNIQLICIILQLLINLFCDIF</sequence>
<name>A0AAE9CU21_CAEBR</name>
<protein>
    <submittedName>
        <fullName evidence="2">Uncharacterized protein</fullName>
    </submittedName>
</protein>